<dbReference type="InterPro" id="IPR017853">
    <property type="entry name" value="GH"/>
</dbReference>
<protein>
    <recommendedName>
        <fullName evidence="3">beta-N-acetylhexosaminidase</fullName>
        <ecNumber evidence="3">3.2.1.52</ecNumber>
    </recommendedName>
</protein>
<dbReference type="GO" id="GO:0005975">
    <property type="term" value="P:carbohydrate metabolic process"/>
    <property type="evidence" value="ECO:0007669"/>
    <property type="project" value="InterPro"/>
</dbReference>
<evidence type="ECO:0000256" key="4">
    <source>
        <dbReference type="ARBA" id="ARBA00022801"/>
    </source>
</evidence>
<evidence type="ECO:0000313" key="7">
    <source>
        <dbReference type="EMBL" id="QOW60888.1"/>
    </source>
</evidence>
<keyword evidence="5" id="KW-0326">Glycosidase</keyword>
<evidence type="ECO:0000313" key="8">
    <source>
        <dbReference type="Proteomes" id="UP000593915"/>
    </source>
</evidence>
<dbReference type="EMBL" id="CP061839">
    <property type="protein sequence ID" value="QOW60888.1"/>
    <property type="molecule type" value="Genomic_DNA"/>
</dbReference>
<dbReference type="InterPro" id="IPR050226">
    <property type="entry name" value="NagZ_Beta-hexosaminidase"/>
</dbReference>
<evidence type="ECO:0000259" key="6">
    <source>
        <dbReference type="Pfam" id="PF00933"/>
    </source>
</evidence>
<dbReference type="InterPro" id="IPR001764">
    <property type="entry name" value="Glyco_hydro_3_N"/>
</dbReference>
<evidence type="ECO:0000256" key="5">
    <source>
        <dbReference type="ARBA" id="ARBA00023295"/>
    </source>
</evidence>
<dbReference type="SUPFAM" id="SSF51445">
    <property type="entry name" value="(Trans)glycosidases"/>
    <property type="match status" value="1"/>
</dbReference>
<gene>
    <name evidence="7" type="ORF">IFE08_00180</name>
</gene>
<dbReference type="Gene3D" id="3.20.20.300">
    <property type="entry name" value="Glycoside hydrolase, family 3, N-terminal domain"/>
    <property type="match status" value="1"/>
</dbReference>
<dbReference type="GO" id="GO:0009254">
    <property type="term" value="P:peptidoglycan turnover"/>
    <property type="evidence" value="ECO:0007669"/>
    <property type="project" value="TreeGrafter"/>
</dbReference>
<dbReference type="EC" id="3.2.1.52" evidence="3"/>
<evidence type="ECO:0000256" key="1">
    <source>
        <dbReference type="ARBA" id="ARBA00001231"/>
    </source>
</evidence>
<name>A0A7S6WPE2_9SPIR</name>
<dbReference type="Proteomes" id="UP000593915">
    <property type="component" value="Chromosome"/>
</dbReference>
<feature type="domain" description="Glycoside hydrolase family 3 N-terminal" evidence="6">
    <location>
        <begin position="74"/>
        <end position="376"/>
    </location>
</feature>
<reference evidence="7 8" key="1">
    <citation type="submission" date="2020-09" db="EMBL/GenBank/DDBJ databases">
        <title>Characterization of Treponema spp. from bovine digital dermatitis in Korea.</title>
        <authorList>
            <person name="Espiritu H.M."/>
            <person name="Cho Y.I."/>
            <person name="Mamuad L."/>
        </authorList>
    </citation>
    <scope>NUCLEOTIDE SEQUENCE [LARGE SCALE GENOMIC DNA]</scope>
    <source>
        <strain evidence="7 8">KS1</strain>
    </source>
</reference>
<dbReference type="PANTHER" id="PTHR30480:SF13">
    <property type="entry name" value="BETA-HEXOSAMINIDASE"/>
    <property type="match status" value="1"/>
</dbReference>
<dbReference type="GO" id="GO:0004563">
    <property type="term" value="F:beta-N-acetylhexosaminidase activity"/>
    <property type="evidence" value="ECO:0007669"/>
    <property type="project" value="UniProtKB-EC"/>
</dbReference>
<organism evidence="7 8">
    <name type="scientific">Treponema pedis</name>
    <dbReference type="NCBI Taxonomy" id="409322"/>
    <lineage>
        <taxon>Bacteria</taxon>
        <taxon>Pseudomonadati</taxon>
        <taxon>Spirochaetota</taxon>
        <taxon>Spirochaetia</taxon>
        <taxon>Spirochaetales</taxon>
        <taxon>Treponemataceae</taxon>
        <taxon>Treponema</taxon>
    </lineage>
</organism>
<comment type="catalytic activity">
    <reaction evidence="1">
        <text>Hydrolysis of terminal non-reducing N-acetyl-D-hexosamine residues in N-acetyl-beta-D-hexosaminides.</text>
        <dbReference type="EC" id="3.2.1.52"/>
    </reaction>
</comment>
<accession>A0A7S6WPE2</accession>
<keyword evidence="4 7" id="KW-0378">Hydrolase</keyword>
<dbReference type="Pfam" id="PF00933">
    <property type="entry name" value="Glyco_hydro_3"/>
    <property type="match status" value="1"/>
</dbReference>
<proteinExistence type="inferred from homology"/>
<dbReference type="AlphaFoldDB" id="A0A7S6WPE2"/>
<comment type="similarity">
    <text evidence="2">Belongs to the glycosyl hydrolase 3 family.</text>
</comment>
<sequence>MKNFTSRFKIPFCIIGFFFLQNVFIHSQNKLPNFYDDIPHEDLAASIVKEMTDEELLAQTFMFGWAGQDPGDLLVEWIEKSGLGSIKIFGWNTGDSKKLAQSVLSLQKKASEGRFGIPLFVATDQEGGWVRHVKGLTSETPGNLAIGASGIPKDAYYAGYYISRELRTLGINLNFAPSVDLLTDLDSSIIGSRSFGDSPEAAGILGAAFMQGSREAGVLTTAKHFPGHGDTSVDSHGRLPKINITEKTLRSRELLPFKYMIEAGVPAIMTGHLNFPSVSPDGEPATFSKYLLTDVLRGEMKFDGLIITDDMMMYGAINFAGGIAKAVRMALEAGNDIVESSTTPRHYQPFWKENLRYLKDNEQFKERIKDAAYRIILAKLKYFKSGNCVPVFPNPSEVTELLPDKEGQKFFLNLAVRSATVLREKNIPYKAEKGEKILLASNYSDFFKCGLKRFPEAKTTPLSGTVFHTRNFDTLIYCLSDNYSLEVLQRTIKKYPEKKYIIISVLSPAPLLKIPEVKTAVCIYSYSYVSFTAGFAALCGDFKANGSVPVSGIK</sequence>
<dbReference type="RefSeq" id="WP_194076328.1">
    <property type="nucleotide sequence ID" value="NZ_CP061839.1"/>
</dbReference>
<dbReference type="PANTHER" id="PTHR30480">
    <property type="entry name" value="BETA-HEXOSAMINIDASE-RELATED"/>
    <property type="match status" value="1"/>
</dbReference>
<evidence type="ECO:0000256" key="3">
    <source>
        <dbReference type="ARBA" id="ARBA00012663"/>
    </source>
</evidence>
<evidence type="ECO:0000256" key="2">
    <source>
        <dbReference type="ARBA" id="ARBA00005336"/>
    </source>
</evidence>
<dbReference type="InterPro" id="IPR036962">
    <property type="entry name" value="Glyco_hydro_3_N_sf"/>
</dbReference>